<evidence type="ECO:0000256" key="1">
    <source>
        <dbReference type="SAM" id="MobiDB-lite"/>
    </source>
</evidence>
<keyword evidence="2" id="KW-0223">Dioxygenase</keyword>
<dbReference type="EMBL" id="JBHRZH010000063">
    <property type="protein sequence ID" value="MFC3766998.1"/>
    <property type="molecule type" value="Genomic_DNA"/>
</dbReference>
<gene>
    <name evidence="2" type="ORF">ACFOUW_39650</name>
</gene>
<dbReference type="RefSeq" id="WP_205121688.1">
    <property type="nucleotide sequence ID" value="NZ_JAFBCM010000001.1"/>
</dbReference>
<dbReference type="InterPro" id="IPR008775">
    <property type="entry name" value="Phytyl_CoA_dOase-like"/>
</dbReference>
<dbReference type="Gene3D" id="2.60.120.620">
    <property type="entry name" value="q2cbj1_9rhob like domain"/>
    <property type="match status" value="1"/>
</dbReference>
<proteinExistence type="predicted"/>
<keyword evidence="2" id="KW-0560">Oxidoreductase</keyword>
<accession>A0ABV7YPR1</accession>
<feature type="region of interest" description="Disordered" evidence="1">
    <location>
        <begin position="297"/>
        <end position="317"/>
    </location>
</feature>
<dbReference type="SUPFAM" id="SSF51197">
    <property type="entry name" value="Clavaminate synthase-like"/>
    <property type="match status" value="1"/>
</dbReference>
<dbReference type="PANTHER" id="PTHR20883">
    <property type="entry name" value="PHYTANOYL-COA DIOXYGENASE DOMAIN CONTAINING 1"/>
    <property type="match status" value="1"/>
</dbReference>
<dbReference type="Pfam" id="PF05721">
    <property type="entry name" value="PhyH"/>
    <property type="match status" value="1"/>
</dbReference>
<dbReference type="GO" id="GO:0051213">
    <property type="term" value="F:dioxygenase activity"/>
    <property type="evidence" value="ECO:0007669"/>
    <property type="project" value="UniProtKB-KW"/>
</dbReference>
<evidence type="ECO:0000313" key="3">
    <source>
        <dbReference type="Proteomes" id="UP001595699"/>
    </source>
</evidence>
<reference evidence="3" key="1">
    <citation type="journal article" date="2019" name="Int. J. Syst. Evol. Microbiol.">
        <title>The Global Catalogue of Microorganisms (GCM) 10K type strain sequencing project: providing services to taxonomists for standard genome sequencing and annotation.</title>
        <authorList>
            <consortium name="The Broad Institute Genomics Platform"/>
            <consortium name="The Broad Institute Genome Sequencing Center for Infectious Disease"/>
            <person name="Wu L."/>
            <person name="Ma J."/>
        </authorList>
    </citation>
    <scope>NUCLEOTIDE SEQUENCE [LARGE SCALE GENOMIC DNA]</scope>
    <source>
        <strain evidence="3">CGMCC 4.7241</strain>
    </source>
</reference>
<dbReference type="Proteomes" id="UP001595699">
    <property type="component" value="Unassembled WGS sequence"/>
</dbReference>
<keyword evidence="3" id="KW-1185">Reference proteome</keyword>
<dbReference type="PANTHER" id="PTHR20883:SF48">
    <property type="entry name" value="ECTOINE DIOXYGENASE"/>
    <property type="match status" value="1"/>
</dbReference>
<evidence type="ECO:0000313" key="2">
    <source>
        <dbReference type="EMBL" id="MFC3766998.1"/>
    </source>
</evidence>
<name>A0ABV7YPR1_9ACTN</name>
<organism evidence="2 3">
    <name type="scientific">Tenggerimyces flavus</name>
    <dbReference type="NCBI Taxonomy" id="1708749"/>
    <lineage>
        <taxon>Bacteria</taxon>
        <taxon>Bacillati</taxon>
        <taxon>Actinomycetota</taxon>
        <taxon>Actinomycetes</taxon>
        <taxon>Propionibacteriales</taxon>
        <taxon>Nocardioidaceae</taxon>
        <taxon>Tenggerimyces</taxon>
    </lineage>
</organism>
<sequence length="317" mass="34474">MENSDILAALNADGYCLVRNVLSDQQVAALGRRLDEQAAGEQIRRVEPPHADPDRLVPEFTLDGSIVEVDGTGFEIGGTDDQRVSNLVNKGAVFRELASHPFVDSIAPAMIGSPYLLSFLGANISRTERSAQAIHNDQRYLPESMADRCWCLTLLWMLDDFTEQNGATRLISGSHEWNEDDLARRGALETIPAIGPAGSVLVMDSRLLHGAGANRTDRPRRVIGATYVPYFVRQVENFSLQVSPEALAAASPRLRELLGFRVQSLLGGVEGHFGVPTIKAGAEGEIESQPAVGFFVERPRSTTPPLAADGRELDRST</sequence>
<protein>
    <submittedName>
        <fullName evidence="2">Phytanoyl-CoA dioxygenase family protein</fullName>
    </submittedName>
</protein>
<comment type="caution">
    <text evidence="2">The sequence shown here is derived from an EMBL/GenBank/DDBJ whole genome shotgun (WGS) entry which is preliminary data.</text>
</comment>